<sequence length="176" mass="19711">MKGIIFTEFLGLVEQKWDEDMVDDIIEACDLPSGGAYTAVGTYDHREIVALVSELSERSGVAVPDLLQVYGKHLFGKLAASYPEFVNKASSLLTFLEGVESYIHVEVRKLYPDAELPSFETRRPDPGVLEMIYRSSRHLDDVCHGLIEGSIAHFKTEASIEREPLDDGTMFVIRCQ</sequence>
<dbReference type="InterPro" id="IPR038158">
    <property type="entry name" value="H-NOX_domain_sf"/>
</dbReference>
<dbReference type="GO" id="GO:0020037">
    <property type="term" value="F:heme binding"/>
    <property type="evidence" value="ECO:0007669"/>
    <property type="project" value="InterPro"/>
</dbReference>
<gene>
    <name evidence="2" type="ORF">JIN81_14130</name>
</gene>
<name>A0A934VGL6_9BACT</name>
<reference evidence="2" key="1">
    <citation type="submission" date="2021-01" db="EMBL/GenBank/DDBJ databases">
        <title>Modified the classification status of verrucomicrobia.</title>
        <authorList>
            <person name="Feng X."/>
        </authorList>
    </citation>
    <scope>NUCLEOTIDE SEQUENCE</scope>
    <source>
        <strain evidence="2">KCTC 22201</strain>
    </source>
</reference>
<proteinExistence type="predicted"/>
<evidence type="ECO:0000313" key="2">
    <source>
        <dbReference type="EMBL" id="MBK1828167.1"/>
    </source>
</evidence>
<accession>A0A934VGL6</accession>
<evidence type="ECO:0000313" key="3">
    <source>
        <dbReference type="Proteomes" id="UP000658278"/>
    </source>
</evidence>
<protein>
    <submittedName>
        <fullName evidence="2">Heme NO-binding domain-containing protein</fullName>
    </submittedName>
</protein>
<evidence type="ECO:0000259" key="1">
    <source>
        <dbReference type="Pfam" id="PF07700"/>
    </source>
</evidence>
<feature type="domain" description="Heme NO-binding" evidence="1">
    <location>
        <begin position="2"/>
        <end position="161"/>
    </location>
</feature>
<organism evidence="2 3">
    <name type="scientific">Haloferula rosea</name>
    <dbReference type="NCBI Taxonomy" id="490093"/>
    <lineage>
        <taxon>Bacteria</taxon>
        <taxon>Pseudomonadati</taxon>
        <taxon>Verrucomicrobiota</taxon>
        <taxon>Verrucomicrobiia</taxon>
        <taxon>Verrucomicrobiales</taxon>
        <taxon>Verrucomicrobiaceae</taxon>
        <taxon>Haloferula</taxon>
    </lineage>
</organism>
<dbReference type="Pfam" id="PF07700">
    <property type="entry name" value="HNOB"/>
    <property type="match status" value="1"/>
</dbReference>
<dbReference type="InterPro" id="IPR024096">
    <property type="entry name" value="NO_sig/Golgi_transp_ligand-bd"/>
</dbReference>
<dbReference type="EMBL" id="JAENII010000011">
    <property type="protein sequence ID" value="MBK1828167.1"/>
    <property type="molecule type" value="Genomic_DNA"/>
</dbReference>
<dbReference type="InterPro" id="IPR011644">
    <property type="entry name" value="Heme_NO-bd"/>
</dbReference>
<dbReference type="Proteomes" id="UP000658278">
    <property type="component" value="Unassembled WGS sequence"/>
</dbReference>
<comment type="caution">
    <text evidence="2">The sequence shown here is derived from an EMBL/GenBank/DDBJ whole genome shotgun (WGS) entry which is preliminary data.</text>
</comment>
<dbReference type="SUPFAM" id="SSF111126">
    <property type="entry name" value="Ligand-binding domain in the NO signalling and Golgi transport"/>
    <property type="match status" value="1"/>
</dbReference>
<dbReference type="Gene3D" id="3.90.1520.10">
    <property type="entry name" value="H-NOX domain"/>
    <property type="match status" value="1"/>
</dbReference>
<dbReference type="AlphaFoldDB" id="A0A934VGL6"/>
<dbReference type="RefSeq" id="WP_200281070.1">
    <property type="nucleotide sequence ID" value="NZ_JAENII010000011.1"/>
</dbReference>
<keyword evidence="3" id="KW-1185">Reference proteome</keyword>